<evidence type="ECO:0000256" key="1">
    <source>
        <dbReference type="SAM" id="Phobius"/>
    </source>
</evidence>
<keyword evidence="3" id="KW-1185">Reference proteome</keyword>
<accession>A0A4S4EGE2</accession>
<proteinExistence type="predicted"/>
<dbReference type="AlphaFoldDB" id="A0A4S4EGE2"/>
<dbReference type="EMBL" id="SDRB02004677">
    <property type="protein sequence ID" value="THG15520.1"/>
    <property type="molecule type" value="Genomic_DNA"/>
</dbReference>
<evidence type="ECO:0000313" key="2">
    <source>
        <dbReference type="EMBL" id="THG15520.1"/>
    </source>
</evidence>
<keyword evidence="1" id="KW-0472">Membrane</keyword>
<gene>
    <name evidence="2" type="ORF">TEA_012041</name>
</gene>
<dbReference type="Proteomes" id="UP000306102">
    <property type="component" value="Unassembled WGS sequence"/>
</dbReference>
<protein>
    <submittedName>
        <fullName evidence="2">Uncharacterized protein</fullName>
    </submittedName>
</protein>
<reference evidence="2 3" key="1">
    <citation type="journal article" date="2018" name="Proc. Natl. Acad. Sci. U.S.A.">
        <title>Draft genome sequence of Camellia sinensis var. sinensis provides insights into the evolution of the tea genome and tea quality.</title>
        <authorList>
            <person name="Wei C."/>
            <person name="Yang H."/>
            <person name="Wang S."/>
            <person name="Zhao J."/>
            <person name="Liu C."/>
            <person name="Gao L."/>
            <person name="Xia E."/>
            <person name="Lu Y."/>
            <person name="Tai Y."/>
            <person name="She G."/>
            <person name="Sun J."/>
            <person name="Cao H."/>
            <person name="Tong W."/>
            <person name="Gao Q."/>
            <person name="Li Y."/>
            <person name="Deng W."/>
            <person name="Jiang X."/>
            <person name="Wang W."/>
            <person name="Chen Q."/>
            <person name="Zhang S."/>
            <person name="Li H."/>
            <person name="Wu J."/>
            <person name="Wang P."/>
            <person name="Li P."/>
            <person name="Shi C."/>
            <person name="Zheng F."/>
            <person name="Jian J."/>
            <person name="Huang B."/>
            <person name="Shan D."/>
            <person name="Shi M."/>
            <person name="Fang C."/>
            <person name="Yue Y."/>
            <person name="Li F."/>
            <person name="Li D."/>
            <person name="Wei S."/>
            <person name="Han B."/>
            <person name="Jiang C."/>
            <person name="Yin Y."/>
            <person name="Xia T."/>
            <person name="Zhang Z."/>
            <person name="Bennetzen J.L."/>
            <person name="Zhao S."/>
            <person name="Wan X."/>
        </authorList>
    </citation>
    <scope>NUCLEOTIDE SEQUENCE [LARGE SCALE GENOMIC DNA]</scope>
    <source>
        <strain evidence="3">cv. Shuchazao</strain>
        <tissue evidence="2">Leaf</tissue>
    </source>
</reference>
<name>A0A4S4EGE2_CAMSN</name>
<feature type="transmembrane region" description="Helical" evidence="1">
    <location>
        <begin position="217"/>
        <end position="240"/>
    </location>
</feature>
<keyword evidence="1" id="KW-0812">Transmembrane</keyword>
<evidence type="ECO:0000313" key="3">
    <source>
        <dbReference type="Proteomes" id="UP000306102"/>
    </source>
</evidence>
<organism evidence="2 3">
    <name type="scientific">Camellia sinensis var. sinensis</name>
    <name type="common">China tea</name>
    <dbReference type="NCBI Taxonomy" id="542762"/>
    <lineage>
        <taxon>Eukaryota</taxon>
        <taxon>Viridiplantae</taxon>
        <taxon>Streptophyta</taxon>
        <taxon>Embryophyta</taxon>
        <taxon>Tracheophyta</taxon>
        <taxon>Spermatophyta</taxon>
        <taxon>Magnoliopsida</taxon>
        <taxon>eudicotyledons</taxon>
        <taxon>Gunneridae</taxon>
        <taxon>Pentapetalae</taxon>
        <taxon>asterids</taxon>
        <taxon>Ericales</taxon>
        <taxon>Theaceae</taxon>
        <taxon>Camellia</taxon>
    </lineage>
</organism>
<keyword evidence="1" id="KW-1133">Transmembrane helix</keyword>
<comment type="caution">
    <text evidence="2">The sequence shown here is derived from an EMBL/GenBank/DDBJ whole genome shotgun (WGS) entry which is preliminary data.</text>
</comment>
<sequence length="261" mass="29565">MNSVEIDRENSDEFKDLLQRHKSIEKKNPVRKNYQRCEPLRSSQAGWERKFQGELTRWVTLHNTPGSGWALEHITQGLRLGLGLNLVGPTQGTSGLGVYRELVKVMRYMISDCEICDFGYELSGNGYKQSGVKGCLVMLYVLVVMRYVGNCYEQSGVKGCLVMLYVLVVKRYVVVMKYVMLVIRYVTSNYEIFDVGYEICDVGYDSKRLVMRCGERTAWVITIIIIIMKGLAHMMIHSWLAVAALVTWSPSSGEGLGGAYL</sequence>